<dbReference type="RefSeq" id="XP_028148923.1">
    <property type="nucleotide sequence ID" value="XM_028293122.1"/>
</dbReference>
<accession>A0A6P7GU59</accession>
<organism evidence="1">
    <name type="scientific">Diabrotica virgifera virgifera</name>
    <name type="common">western corn rootworm</name>
    <dbReference type="NCBI Taxonomy" id="50390"/>
    <lineage>
        <taxon>Eukaryota</taxon>
        <taxon>Metazoa</taxon>
        <taxon>Ecdysozoa</taxon>
        <taxon>Arthropoda</taxon>
        <taxon>Hexapoda</taxon>
        <taxon>Insecta</taxon>
        <taxon>Pterygota</taxon>
        <taxon>Neoptera</taxon>
        <taxon>Endopterygota</taxon>
        <taxon>Coleoptera</taxon>
        <taxon>Polyphaga</taxon>
        <taxon>Cucujiformia</taxon>
        <taxon>Chrysomeloidea</taxon>
        <taxon>Chrysomelidae</taxon>
        <taxon>Galerucinae</taxon>
        <taxon>Diabroticina</taxon>
        <taxon>Diabroticites</taxon>
        <taxon>Diabrotica</taxon>
    </lineage>
</organism>
<protein>
    <submittedName>
        <fullName evidence="1">Uncharacterized protein LOC114342319</fullName>
    </submittedName>
</protein>
<dbReference type="PANTHER" id="PTHR33395:SF22">
    <property type="entry name" value="REVERSE TRANSCRIPTASE DOMAIN-CONTAINING PROTEIN"/>
    <property type="match status" value="1"/>
</dbReference>
<sequence length="252" mass="29087">MIKEVGVFSNNSNTATDTLVDTFAFYNLFQLNHITNCNGVLLDLVFANDNENVTVEIANDYLLPCDRYHPAISISLAIKDNMPELQYDSFAFNFRRGDYVALNMYLASISWENVLGICSDINEATELFYSILQFGIHCSIPRVRLKNPKFPRWMTNDLKSLIFRKKVAHKIYKQANFWDDYLLFSSLRTKCKELSRSCHDIYISQTESRISSNVKHFWKFVNSRRKNNGLPNTMFLGNTVLNNGADIVNNFA</sequence>
<reference evidence="1" key="1">
    <citation type="submission" date="2025-08" db="UniProtKB">
        <authorList>
            <consortium name="RefSeq"/>
        </authorList>
    </citation>
    <scope>IDENTIFICATION</scope>
    <source>
        <tissue evidence="1">Whole insect</tissue>
    </source>
</reference>
<name>A0A6P7GU59_DIAVI</name>
<dbReference type="GO" id="GO:0031012">
    <property type="term" value="C:extracellular matrix"/>
    <property type="evidence" value="ECO:0007669"/>
    <property type="project" value="TreeGrafter"/>
</dbReference>
<evidence type="ECO:0000313" key="1">
    <source>
        <dbReference type="RefSeq" id="XP_028148923.1"/>
    </source>
</evidence>
<gene>
    <name evidence="1" type="primary">LOC114342319</name>
</gene>
<dbReference type="GO" id="GO:0061343">
    <property type="term" value="P:cell adhesion involved in heart morphogenesis"/>
    <property type="evidence" value="ECO:0007669"/>
    <property type="project" value="TreeGrafter"/>
</dbReference>
<dbReference type="PANTHER" id="PTHR33395">
    <property type="entry name" value="TRANSCRIPTASE, PUTATIVE-RELATED-RELATED"/>
    <property type="match status" value="1"/>
</dbReference>
<dbReference type="InParanoid" id="A0A6P7GU59"/>
<dbReference type="AlphaFoldDB" id="A0A6P7GU59"/>
<proteinExistence type="predicted"/>
<dbReference type="GO" id="GO:0007508">
    <property type="term" value="P:larval heart development"/>
    <property type="evidence" value="ECO:0007669"/>
    <property type="project" value="TreeGrafter"/>
</dbReference>